<keyword evidence="1" id="KW-0175">Coiled coil</keyword>
<proteinExistence type="predicted"/>
<evidence type="ECO:0000313" key="3">
    <source>
        <dbReference type="EMBL" id="MBD2704675.1"/>
    </source>
</evidence>
<gene>
    <name evidence="3" type="ORF">IC229_28825</name>
</gene>
<protein>
    <submittedName>
        <fullName evidence="3">Uncharacterized protein</fullName>
    </submittedName>
</protein>
<keyword evidence="4" id="KW-1185">Reference proteome</keyword>
<name>A0A926Y5G5_9BACT</name>
<dbReference type="Proteomes" id="UP000598820">
    <property type="component" value="Unassembled WGS sequence"/>
</dbReference>
<sequence>MTGDVAVVISWLALLATLYQLYLQRIHNEKSLKPLGQIDVEDRQGHFYVYVTNKGMGPMLIDQLLFVKDGKTYTTIDPCLNLVRQSYTAISVNETVQKVILPNGHLVIFETRLEKKEEDRQRVRQQLSAIRLKVAFRDIYNNKLTIERDLHWFLRYDLKEGQM</sequence>
<dbReference type="EMBL" id="JACWZY010000035">
    <property type="protein sequence ID" value="MBD2704675.1"/>
    <property type="molecule type" value="Genomic_DNA"/>
</dbReference>
<evidence type="ECO:0000256" key="1">
    <source>
        <dbReference type="SAM" id="Coils"/>
    </source>
</evidence>
<feature type="transmembrane region" description="Helical" evidence="2">
    <location>
        <begin position="6"/>
        <end position="23"/>
    </location>
</feature>
<dbReference type="RefSeq" id="WP_190891443.1">
    <property type="nucleotide sequence ID" value="NZ_JACWZY010000035.1"/>
</dbReference>
<keyword evidence="2" id="KW-0812">Transmembrane</keyword>
<reference evidence="3" key="1">
    <citation type="submission" date="2020-09" db="EMBL/GenBank/DDBJ databases">
        <authorList>
            <person name="Kim M.K."/>
        </authorList>
    </citation>
    <scope>NUCLEOTIDE SEQUENCE</scope>
    <source>
        <strain evidence="3">BT702</strain>
    </source>
</reference>
<evidence type="ECO:0000256" key="2">
    <source>
        <dbReference type="SAM" id="Phobius"/>
    </source>
</evidence>
<keyword evidence="2" id="KW-0472">Membrane</keyword>
<feature type="coiled-coil region" evidence="1">
    <location>
        <begin position="106"/>
        <end position="133"/>
    </location>
</feature>
<accession>A0A926Y5G5</accession>
<evidence type="ECO:0000313" key="4">
    <source>
        <dbReference type="Proteomes" id="UP000598820"/>
    </source>
</evidence>
<dbReference type="AlphaFoldDB" id="A0A926Y5G5"/>
<keyword evidence="2" id="KW-1133">Transmembrane helix</keyword>
<organism evidence="3 4">
    <name type="scientific">Spirosoma profusum</name>
    <dbReference type="NCBI Taxonomy" id="2771354"/>
    <lineage>
        <taxon>Bacteria</taxon>
        <taxon>Pseudomonadati</taxon>
        <taxon>Bacteroidota</taxon>
        <taxon>Cytophagia</taxon>
        <taxon>Cytophagales</taxon>
        <taxon>Cytophagaceae</taxon>
        <taxon>Spirosoma</taxon>
    </lineage>
</organism>
<comment type="caution">
    <text evidence="3">The sequence shown here is derived from an EMBL/GenBank/DDBJ whole genome shotgun (WGS) entry which is preliminary data.</text>
</comment>